<gene>
    <name evidence="1" type="ORF">NQ176_g9891</name>
</gene>
<accession>A0ACC1ML64</accession>
<organism evidence="1 2">
    <name type="scientific">Zarea fungicola</name>
    <dbReference type="NCBI Taxonomy" id="93591"/>
    <lineage>
        <taxon>Eukaryota</taxon>
        <taxon>Fungi</taxon>
        <taxon>Dikarya</taxon>
        <taxon>Ascomycota</taxon>
        <taxon>Pezizomycotina</taxon>
        <taxon>Sordariomycetes</taxon>
        <taxon>Hypocreomycetidae</taxon>
        <taxon>Hypocreales</taxon>
        <taxon>Cordycipitaceae</taxon>
        <taxon>Zarea</taxon>
    </lineage>
</organism>
<evidence type="ECO:0000313" key="1">
    <source>
        <dbReference type="EMBL" id="KAJ2966978.1"/>
    </source>
</evidence>
<sequence>MYGILAAVSVPLSGVYNSYENLIQHLNERMEREGYKIVKVRSHRSRMGGADVPNNAIVRCDLVCDRGGRPYKCTATKHKTTTKKTDCPWKAKAVNRKSVGGWVLTIVCDEHNHEPGTPEHGTPEPVHDEDDDTETTVAEVPTQEADTLSALQVAGVSETTVRLTGDTFNQLKGEYRKLSSVERLQVLSTLQLRIAAMYAVENEVTQRQQRKEAQEKRQNDVDASNMAPANKRQRVNMAEDLGPEAEQLHDHLQADGQLLGQQLIGDTQFHLDHAAAQAAVPIPDIGISQFQHFVNNSRRVRGQNLTSS</sequence>
<keyword evidence="2" id="KW-1185">Reference proteome</keyword>
<dbReference type="EMBL" id="JANJQO010002446">
    <property type="protein sequence ID" value="KAJ2966978.1"/>
    <property type="molecule type" value="Genomic_DNA"/>
</dbReference>
<proteinExistence type="predicted"/>
<protein>
    <submittedName>
        <fullName evidence="1">Uncharacterized protein</fullName>
    </submittedName>
</protein>
<reference evidence="1" key="1">
    <citation type="submission" date="2022-08" db="EMBL/GenBank/DDBJ databases">
        <title>Genome Sequence of Lecanicillium fungicola.</title>
        <authorList>
            <person name="Buettner E."/>
        </authorList>
    </citation>
    <scope>NUCLEOTIDE SEQUENCE</scope>
    <source>
        <strain evidence="1">Babe33</strain>
    </source>
</reference>
<comment type="caution">
    <text evidence="1">The sequence shown here is derived from an EMBL/GenBank/DDBJ whole genome shotgun (WGS) entry which is preliminary data.</text>
</comment>
<name>A0ACC1ML64_9HYPO</name>
<evidence type="ECO:0000313" key="2">
    <source>
        <dbReference type="Proteomes" id="UP001143910"/>
    </source>
</evidence>
<dbReference type="Proteomes" id="UP001143910">
    <property type="component" value="Unassembled WGS sequence"/>
</dbReference>